<dbReference type="InterPro" id="IPR032678">
    <property type="entry name" value="tRNA-synt_1_cat_dom"/>
</dbReference>
<dbReference type="InterPro" id="IPR014729">
    <property type="entry name" value="Rossmann-like_a/b/a_fold"/>
</dbReference>
<evidence type="ECO:0000256" key="3">
    <source>
        <dbReference type="ARBA" id="ARBA00005594"/>
    </source>
</evidence>
<evidence type="ECO:0000256" key="10">
    <source>
        <dbReference type="ARBA" id="ARBA00022833"/>
    </source>
</evidence>
<dbReference type="InterPro" id="IPR009080">
    <property type="entry name" value="tRNAsynth_Ia_anticodon-bd"/>
</dbReference>
<comment type="catalytic activity">
    <reaction evidence="15">
        <text>tRNA(Cys) + L-cysteine + ATP = L-cysteinyl-tRNA(Cys) + AMP + diphosphate</text>
        <dbReference type="Rhea" id="RHEA:17773"/>
        <dbReference type="Rhea" id="RHEA-COMP:9661"/>
        <dbReference type="Rhea" id="RHEA-COMP:9679"/>
        <dbReference type="ChEBI" id="CHEBI:30616"/>
        <dbReference type="ChEBI" id="CHEBI:33019"/>
        <dbReference type="ChEBI" id="CHEBI:35235"/>
        <dbReference type="ChEBI" id="CHEBI:78442"/>
        <dbReference type="ChEBI" id="CHEBI:78517"/>
        <dbReference type="ChEBI" id="CHEBI:456215"/>
        <dbReference type="EC" id="6.1.1.16"/>
    </reaction>
</comment>
<dbReference type="NCBIfam" id="TIGR00435">
    <property type="entry name" value="cysS"/>
    <property type="match status" value="1"/>
</dbReference>
<keyword evidence="6" id="KW-0963">Cytoplasm</keyword>
<comment type="caution">
    <text evidence="18">The sequence shown here is derived from an EMBL/GenBank/DDBJ whole genome shotgun (WGS) entry which is preliminary data.</text>
</comment>
<evidence type="ECO:0000256" key="13">
    <source>
        <dbReference type="ARBA" id="ARBA00023146"/>
    </source>
</evidence>
<name>A0A0F9LRF4_9ZZZZ</name>
<dbReference type="SUPFAM" id="SSF52374">
    <property type="entry name" value="Nucleotidylyl transferase"/>
    <property type="match status" value="1"/>
</dbReference>
<dbReference type="FunFam" id="3.40.50.620:FF:000068">
    <property type="entry name" value="Cysteine--tRNA ligase"/>
    <property type="match status" value="1"/>
</dbReference>
<keyword evidence="12" id="KW-0648">Protein biosynthesis</keyword>
<feature type="domain" description="tRNA synthetases class I catalytic" evidence="16">
    <location>
        <begin position="16"/>
        <end position="314"/>
    </location>
</feature>
<accession>A0A0F9LRF4</accession>
<keyword evidence="8" id="KW-0479">Metal-binding</keyword>
<dbReference type="InterPro" id="IPR024909">
    <property type="entry name" value="Cys-tRNA/MSH_ligase"/>
</dbReference>
<dbReference type="Pfam" id="PF23493">
    <property type="entry name" value="CysS_C"/>
    <property type="match status" value="1"/>
</dbReference>
<evidence type="ECO:0000256" key="7">
    <source>
        <dbReference type="ARBA" id="ARBA00022598"/>
    </source>
</evidence>
<evidence type="ECO:0000256" key="12">
    <source>
        <dbReference type="ARBA" id="ARBA00022917"/>
    </source>
</evidence>
<evidence type="ECO:0000256" key="4">
    <source>
        <dbReference type="ARBA" id="ARBA00012832"/>
    </source>
</evidence>
<evidence type="ECO:0000256" key="14">
    <source>
        <dbReference type="ARBA" id="ARBA00031499"/>
    </source>
</evidence>
<dbReference type="GO" id="GO:0006423">
    <property type="term" value="P:cysteinyl-tRNA aminoacylation"/>
    <property type="evidence" value="ECO:0007669"/>
    <property type="project" value="InterPro"/>
</dbReference>
<protein>
    <recommendedName>
        <fullName evidence="5">Cysteine--tRNA ligase</fullName>
        <ecNumber evidence="4">6.1.1.16</ecNumber>
    </recommendedName>
    <alternativeName>
        <fullName evidence="14">Cysteinyl-tRNA synthetase</fullName>
    </alternativeName>
</protein>
<evidence type="ECO:0000313" key="18">
    <source>
        <dbReference type="EMBL" id="KKM97674.1"/>
    </source>
</evidence>
<evidence type="ECO:0000256" key="2">
    <source>
        <dbReference type="ARBA" id="ARBA00004496"/>
    </source>
</evidence>
<dbReference type="CDD" id="cd00672">
    <property type="entry name" value="CysRS_core"/>
    <property type="match status" value="1"/>
</dbReference>
<dbReference type="PANTHER" id="PTHR10890">
    <property type="entry name" value="CYSTEINYL-TRNA SYNTHETASE"/>
    <property type="match status" value="1"/>
</dbReference>
<evidence type="ECO:0000256" key="9">
    <source>
        <dbReference type="ARBA" id="ARBA00022741"/>
    </source>
</evidence>
<dbReference type="GO" id="GO:0005829">
    <property type="term" value="C:cytosol"/>
    <property type="evidence" value="ECO:0007669"/>
    <property type="project" value="TreeGrafter"/>
</dbReference>
<evidence type="ECO:0000259" key="17">
    <source>
        <dbReference type="Pfam" id="PF23493"/>
    </source>
</evidence>
<dbReference type="Gene3D" id="1.20.120.1910">
    <property type="entry name" value="Cysteine-tRNA ligase, C-terminal anti-codon recognition domain"/>
    <property type="match status" value="1"/>
</dbReference>
<dbReference type="Gene3D" id="3.40.50.620">
    <property type="entry name" value="HUPs"/>
    <property type="match status" value="1"/>
</dbReference>
<keyword evidence="11" id="KW-0067">ATP-binding</keyword>
<evidence type="ECO:0000256" key="8">
    <source>
        <dbReference type="ARBA" id="ARBA00022723"/>
    </source>
</evidence>
<dbReference type="GO" id="GO:0004817">
    <property type="term" value="F:cysteine-tRNA ligase activity"/>
    <property type="evidence" value="ECO:0007669"/>
    <property type="project" value="UniProtKB-EC"/>
</dbReference>
<evidence type="ECO:0000259" key="16">
    <source>
        <dbReference type="Pfam" id="PF01406"/>
    </source>
</evidence>
<evidence type="ECO:0000256" key="15">
    <source>
        <dbReference type="ARBA" id="ARBA00047398"/>
    </source>
</evidence>
<gene>
    <name evidence="18" type="ORF">LCGC14_1165680</name>
</gene>
<feature type="domain" description="Cysteinyl-tRNA ligase anticodon binding" evidence="17">
    <location>
        <begin position="405"/>
        <end position="446"/>
    </location>
</feature>
<comment type="subcellular location">
    <subcellularLocation>
        <location evidence="2">Cytoplasm</location>
    </subcellularLocation>
</comment>
<comment type="cofactor">
    <cofactor evidence="1">
        <name>Zn(2+)</name>
        <dbReference type="ChEBI" id="CHEBI:29105"/>
    </cofactor>
</comment>
<proteinExistence type="inferred from homology"/>
<dbReference type="InterPro" id="IPR015803">
    <property type="entry name" value="Cys-tRNA-ligase"/>
</dbReference>
<dbReference type="GO" id="GO:0005524">
    <property type="term" value="F:ATP binding"/>
    <property type="evidence" value="ECO:0007669"/>
    <property type="project" value="UniProtKB-KW"/>
</dbReference>
<keyword evidence="7" id="KW-0436">Ligase</keyword>
<dbReference type="PANTHER" id="PTHR10890:SF3">
    <property type="entry name" value="CYSTEINE--TRNA LIGASE, CYTOPLASMIC"/>
    <property type="match status" value="1"/>
</dbReference>
<dbReference type="GO" id="GO:0046872">
    <property type="term" value="F:metal ion binding"/>
    <property type="evidence" value="ECO:0007669"/>
    <property type="project" value="UniProtKB-KW"/>
</dbReference>
<dbReference type="HAMAP" id="MF_00041">
    <property type="entry name" value="Cys_tRNA_synth"/>
    <property type="match status" value="1"/>
</dbReference>
<organism evidence="18">
    <name type="scientific">marine sediment metagenome</name>
    <dbReference type="NCBI Taxonomy" id="412755"/>
    <lineage>
        <taxon>unclassified sequences</taxon>
        <taxon>metagenomes</taxon>
        <taxon>ecological metagenomes</taxon>
    </lineage>
</organism>
<evidence type="ECO:0000256" key="6">
    <source>
        <dbReference type="ARBA" id="ARBA00022490"/>
    </source>
</evidence>
<dbReference type="AlphaFoldDB" id="A0A0F9LRF4"/>
<dbReference type="SUPFAM" id="SSF47323">
    <property type="entry name" value="Anticodon-binding domain of a subclass of class I aminoacyl-tRNA synthetases"/>
    <property type="match status" value="1"/>
</dbReference>
<keyword evidence="9" id="KW-0547">Nucleotide-binding</keyword>
<evidence type="ECO:0000256" key="5">
    <source>
        <dbReference type="ARBA" id="ARBA00014738"/>
    </source>
</evidence>
<reference evidence="18" key="1">
    <citation type="journal article" date="2015" name="Nature">
        <title>Complex archaea that bridge the gap between prokaryotes and eukaryotes.</title>
        <authorList>
            <person name="Spang A."/>
            <person name="Saw J.H."/>
            <person name="Jorgensen S.L."/>
            <person name="Zaremba-Niedzwiedzka K."/>
            <person name="Martijn J."/>
            <person name="Lind A.E."/>
            <person name="van Eijk R."/>
            <person name="Schleper C."/>
            <person name="Guy L."/>
            <person name="Ettema T.J."/>
        </authorList>
    </citation>
    <scope>NUCLEOTIDE SEQUENCE</scope>
</reference>
<evidence type="ECO:0000256" key="11">
    <source>
        <dbReference type="ARBA" id="ARBA00022840"/>
    </source>
</evidence>
<evidence type="ECO:0000256" key="1">
    <source>
        <dbReference type="ARBA" id="ARBA00001947"/>
    </source>
</evidence>
<keyword evidence="10" id="KW-0862">Zinc</keyword>
<dbReference type="Pfam" id="PF01406">
    <property type="entry name" value="tRNA-synt_1e"/>
    <property type="match status" value="1"/>
</dbReference>
<keyword evidence="13" id="KW-0030">Aminoacyl-tRNA synthetase</keyword>
<dbReference type="EMBL" id="LAZR01005719">
    <property type="protein sequence ID" value="KKM97674.1"/>
    <property type="molecule type" value="Genomic_DNA"/>
</dbReference>
<dbReference type="PRINTS" id="PR00983">
    <property type="entry name" value="TRNASYNTHCYS"/>
</dbReference>
<sequence>MSLKLYNTKTKQEEIFVPIDKDRITMYVCGPTVYDYAHIGNARPVVVFDILYRLLKTKYETIIYARNITDIDDKIIERAKRDNVTINRITKKYTKAYHNDMRALNALEPTVEPRARAHVWAMIEMIQKLVDKGHAYIAEDHVLFDISTIPNVGHVSGMDFDDLRIGARIDPAPYKKNPGDFVLWKPSAEKQASWISPWGSGRPGWHIECSAMIKKHLGETIDIHGGGQDLIFPHHENENSQSMCVHDGNELAKYWIHNGYLTVDGEKMAKSAGNFITVNELLTEFPGEAIRLTLLKAHYRQPLDFSRDEVRLAKEKLDKWYKAIDGVVFSENLPNEIIEALEDDLNTTLAIVHMDRLANEALDGNEEAARKLKSAGWLMGLLSSKDWENDRVPEEKRVDMSVLKKLISKRNKARIAKDFGKADEVRQELADMGIILEDKENTTFWRYS</sequence>
<dbReference type="InterPro" id="IPR056411">
    <property type="entry name" value="CysS_C"/>
</dbReference>
<comment type="similarity">
    <text evidence="3">Belongs to the class-I aminoacyl-tRNA synthetase family.</text>
</comment>
<dbReference type="EC" id="6.1.1.16" evidence="4"/>